<dbReference type="InterPro" id="IPR006073">
    <property type="entry name" value="GTP-bd"/>
</dbReference>
<dbReference type="InterPro" id="IPR027417">
    <property type="entry name" value="P-loop_NTPase"/>
</dbReference>
<sequence>MTSAVIVGQPNVGKTSFLINFAYYLGLKELRFMIKQPAGFVSTRTYQIEQAYDQLTSNEPHKTNSIQSIQLKLPVGKQDKDIRLVDSCGLIDEIHQQEYIRKSMAETLQELMVSEIVLHIIDLSQLGAKRGLKRIDQEIYNFLRDRAGYKILANKLDLDIDQENLSKLNGFVDKRLVVPISAIYQEGFDQIKVFLLDNV</sequence>
<dbReference type="GO" id="GO:0005525">
    <property type="term" value="F:GTP binding"/>
    <property type="evidence" value="ECO:0007669"/>
    <property type="project" value="InterPro"/>
</dbReference>
<keyword evidence="3" id="KW-1185">Reference proteome</keyword>
<dbReference type="Proteomes" id="UP000093514">
    <property type="component" value="Unassembled WGS sequence"/>
</dbReference>
<dbReference type="Gene3D" id="3.40.50.300">
    <property type="entry name" value="P-loop containing nucleotide triphosphate hydrolases"/>
    <property type="match status" value="1"/>
</dbReference>
<proteinExistence type="predicted"/>
<comment type="caution">
    <text evidence="2">The sequence shown here is derived from an EMBL/GenBank/DDBJ whole genome shotgun (WGS) entry which is preliminary data.</text>
</comment>
<reference evidence="2 3" key="2">
    <citation type="submission" date="2016-08" db="EMBL/GenBank/DDBJ databases">
        <title>Orenia metallireducens sp. nov. strain Z6, a Novel Metal-reducing Firmicute from the Deep Subsurface.</title>
        <authorList>
            <person name="Maxim B.I."/>
            <person name="Kenneth K."/>
            <person name="Flynn T.M."/>
            <person name="Oloughlin E.J."/>
            <person name="Locke R.A."/>
            <person name="Weber J.R."/>
            <person name="Egan S.M."/>
            <person name="Mackie R.I."/>
            <person name="Cann I.K."/>
        </authorList>
    </citation>
    <scope>NUCLEOTIDE SEQUENCE [LARGE SCALE GENOMIC DNA]</scope>
    <source>
        <strain evidence="2 3">Z6</strain>
    </source>
</reference>
<evidence type="ECO:0000313" key="2">
    <source>
        <dbReference type="EMBL" id="OCL26240.1"/>
    </source>
</evidence>
<name>A0A1C0A7N9_9FIRM</name>
<dbReference type="Pfam" id="PF01926">
    <property type="entry name" value="MMR_HSR1"/>
    <property type="match status" value="1"/>
</dbReference>
<evidence type="ECO:0000259" key="1">
    <source>
        <dbReference type="Pfam" id="PF01926"/>
    </source>
</evidence>
<dbReference type="OrthoDB" id="2374147at2"/>
<protein>
    <submittedName>
        <fullName evidence="2">GTP-binding protein</fullName>
    </submittedName>
</protein>
<accession>A0A1C0A7N9</accession>
<dbReference type="AlphaFoldDB" id="A0A1C0A7N9"/>
<evidence type="ECO:0000313" key="3">
    <source>
        <dbReference type="Proteomes" id="UP000093514"/>
    </source>
</evidence>
<reference evidence="3" key="1">
    <citation type="submission" date="2016-07" db="EMBL/GenBank/DDBJ databases">
        <authorList>
            <person name="Florea S."/>
            <person name="Webb J.S."/>
            <person name="Jaromczyk J."/>
            <person name="Schardl C.L."/>
        </authorList>
    </citation>
    <scope>NUCLEOTIDE SEQUENCE [LARGE SCALE GENOMIC DNA]</scope>
    <source>
        <strain evidence="3">Z6</strain>
    </source>
</reference>
<dbReference type="EMBL" id="LWDV01000009">
    <property type="protein sequence ID" value="OCL26240.1"/>
    <property type="molecule type" value="Genomic_DNA"/>
</dbReference>
<dbReference type="SUPFAM" id="SSF52540">
    <property type="entry name" value="P-loop containing nucleoside triphosphate hydrolases"/>
    <property type="match status" value="1"/>
</dbReference>
<feature type="domain" description="G" evidence="1">
    <location>
        <begin position="53"/>
        <end position="152"/>
    </location>
</feature>
<dbReference type="RefSeq" id="WP_068717865.1">
    <property type="nucleotide sequence ID" value="NZ_LWDV01000009.1"/>
</dbReference>
<gene>
    <name evidence="2" type="ORF">U472_09515</name>
</gene>
<organism evidence="2 3">
    <name type="scientific">Orenia metallireducens</name>
    <dbReference type="NCBI Taxonomy" id="1413210"/>
    <lineage>
        <taxon>Bacteria</taxon>
        <taxon>Bacillati</taxon>
        <taxon>Bacillota</taxon>
        <taxon>Clostridia</taxon>
        <taxon>Halanaerobiales</taxon>
        <taxon>Halobacteroidaceae</taxon>
        <taxon>Orenia</taxon>
    </lineage>
</organism>